<evidence type="ECO:0000313" key="1">
    <source>
        <dbReference type="EMBL" id="KAI4808678.1"/>
    </source>
</evidence>
<gene>
    <name evidence="1" type="ORF">KUCAC02_000726</name>
</gene>
<sequence length="144" mass="16261">GGHIEVTQTDTVFRDTLPPKDYNIGFSFEANATDGFLSPQRPMAGQVWAALENRGNRETGRRRWGTVCRTWLFRSVDPIRRVVTCLVRGYVPPERHAGGAGLREWEHRVNTAELASEAFLTVSTYAVLDYMCRETGNMRKSQVA</sequence>
<protein>
    <submittedName>
        <fullName evidence="1">Uncharacterized protein</fullName>
    </submittedName>
</protein>
<dbReference type="Proteomes" id="UP001057452">
    <property type="component" value="Chromosome 18"/>
</dbReference>
<feature type="non-terminal residue" evidence="1">
    <location>
        <position position="1"/>
    </location>
</feature>
<accession>A0ACB9W7X6</accession>
<feature type="non-terminal residue" evidence="1">
    <location>
        <position position="144"/>
    </location>
</feature>
<organism evidence="1 2">
    <name type="scientific">Chaenocephalus aceratus</name>
    <name type="common">Blackfin icefish</name>
    <name type="synonym">Chaenichthys aceratus</name>
    <dbReference type="NCBI Taxonomy" id="36190"/>
    <lineage>
        <taxon>Eukaryota</taxon>
        <taxon>Metazoa</taxon>
        <taxon>Chordata</taxon>
        <taxon>Craniata</taxon>
        <taxon>Vertebrata</taxon>
        <taxon>Euteleostomi</taxon>
        <taxon>Actinopterygii</taxon>
        <taxon>Neopterygii</taxon>
        <taxon>Teleostei</taxon>
        <taxon>Neoteleostei</taxon>
        <taxon>Acanthomorphata</taxon>
        <taxon>Eupercaria</taxon>
        <taxon>Perciformes</taxon>
        <taxon>Notothenioidei</taxon>
        <taxon>Channichthyidae</taxon>
        <taxon>Chaenocephalus</taxon>
    </lineage>
</organism>
<reference evidence="1" key="1">
    <citation type="submission" date="2022-05" db="EMBL/GenBank/DDBJ databases">
        <title>Chromosome-level genome of Chaenocephalus aceratus.</title>
        <authorList>
            <person name="Park H."/>
        </authorList>
    </citation>
    <scope>NUCLEOTIDE SEQUENCE</scope>
    <source>
        <strain evidence="1">KU_202001</strain>
    </source>
</reference>
<dbReference type="EMBL" id="CM043802">
    <property type="protein sequence ID" value="KAI4808678.1"/>
    <property type="molecule type" value="Genomic_DNA"/>
</dbReference>
<keyword evidence="2" id="KW-1185">Reference proteome</keyword>
<comment type="caution">
    <text evidence="1">The sequence shown here is derived from an EMBL/GenBank/DDBJ whole genome shotgun (WGS) entry which is preliminary data.</text>
</comment>
<evidence type="ECO:0000313" key="2">
    <source>
        <dbReference type="Proteomes" id="UP001057452"/>
    </source>
</evidence>
<proteinExistence type="predicted"/>
<name>A0ACB9W7X6_CHAAC</name>